<evidence type="ECO:0000256" key="1">
    <source>
        <dbReference type="ARBA" id="ARBA00004128"/>
    </source>
</evidence>
<feature type="compositionally biased region" description="Polar residues" evidence="6">
    <location>
        <begin position="2013"/>
        <end position="2022"/>
    </location>
</feature>
<dbReference type="EMBL" id="LN719426">
    <property type="protein sequence ID" value="CEP07971.1"/>
    <property type="molecule type" value="Genomic_DNA"/>
</dbReference>
<dbReference type="SUPFAM" id="SSF53335">
    <property type="entry name" value="S-adenosyl-L-methionine-dependent methyltransferases"/>
    <property type="match status" value="2"/>
</dbReference>
<dbReference type="Pfam" id="PF02656">
    <property type="entry name" value="DUF202"/>
    <property type="match status" value="1"/>
</dbReference>
<name>A0A0B7MPY3_9FUNG</name>
<dbReference type="Gene3D" id="3.20.100.30">
    <property type="entry name" value="VTC, catalytic tunnel domain"/>
    <property type="match status" value="1"/>
</dbReference>
<evidence type="ECO:0000313" key="9">
    <source>
        <dbReference type="EMBL" id="CEP07971.1"/>
    </source>
</evidence>
<feature type="domain" description="SPX" evidence="8">
    <location>
        <begin position="1453"/>
        <end position="1591"/>
    </location>
</feature>
<evidence type="ECO:0000256" key="6">
    <source>
        <dbReference type="SAM" id="MobiDB-lite"/>
    </source>
</evidence>
<dbReference type="GO" id="GO:0006799">
    <property type="term" value="P:polyphosphate biosynthetic process"/>
    <property type="evidence" value="ECO:0007669"/>
    <property type="project" value="UniProtKB-ARBA"/>
</dbReference>
<feature type="region of interest" description="Disordered" evidence="6">
    <location>
        <begin position="1958"/>
        <end position="1979"/>
    </location>
</feature>
<feature type="compositionally biased region" description="Basic residues" evidence="6">
    <location>
        <begin position="315"/>
        <end position="341"/>
    </location>
</feature>
<feature type="compositionally biased region" description="Low complexity" evidence="6">
    <location>
        <begin position="1624"/>
        <end position="1635"/>
    </location>
</feature>
<evidence type="ECO:0000313" key="10">
    <source>
        <dbReference type="Proteomes" id="UP000054107"/>
    </source>
</evidence>
<dbReference type="STRING" id="35722.A0A0B7MPY3"/>
<feature type="compositionally biased region" description="Basic and acidic residues" evidence="6">
    <location>
        <begin position="469"/>
        <end position="482"/>
    </location>
</feature>
<feature type="region of interest" description="Disordered" evidence="6">
    <location>
        <begin position="313"/>
        <end position="347"/>
    </location>
</feature>
<dbReference type="Gene3D" id="3.40.50.150">
    <property type="entry name" value="Vaccinia Virus protein VP39"/>
    <property type="match status" value="2"/>
</dbReference>
<keyword evidence="10" id="KW-1185">Reference proteome</keyword>
<dbReference type="OrthoDB" id="161570at2759"/>
<keyword evidence="5 7" id="KW-0472">Membrane</keyword>
<evidence type="ECO:0000259" key="8">
    <source>
        <dbReference type="PROSITE" id="PS51382"/>
    </source>
</evidence>
<dbReference type="PANTHER" id="PTHR46140:SF1">
    <property type="entry name" value="VACUOLAR TRANSPORTER CHAPERONE COMPLEX SUBUNIT 4-RELATED"/>
    <property type="match status" value="1"/>
</dbReference>
<accession>A0A0B7MPY3</accession>
<feature type="compositionally biased region" description="Low complexity" evidence="6">
    <location>
        <begin position="1966"/>
        <end position="1979"/>
    </location>
</feature>
<dbReference type="InterPro" id="IPR018966">
    <property type="entry name" value="VTC_domain"/>
</dbReference>
<dbReference type="InterPro" id="IPR003807">
    <property type="entry name" value="DUF202"/>
</dbReference>
<feature type="transmembrane region" description="Helical" evidence="7">
    <location>
        <begin position="2174"/>
        <end position="2194"/>
    </location>
</feature>
<dbReference type="InterPro" id="IPR051572">
    <property type="entry name" value="VTC_Complex_Subunit"/>
</dbReference>
<dbReference type="PROSITE" id="PS51382">
    <property type="entry name" value="SPX"/>
    <property type="match status" value="1"/>
</dbReference>
<keyword evidence="2" id="KW-0926">Vacuole</keyword>
<evidence type="ECO:0000256" key="3">
    <source>
        <dbReference type="ARBA" id="ARBA00022692"/>
    </source>
</evidence>
<proteinExistence type="predicted"/>
<dbReference type="Gene3D" id="2.30.30.140">
    <property type="match status" value="2"/>
</dbReference>
<dbReference type="Gene3D" id="3.30.40.10">
    <property type="entry name" value="Zinc/RING finger domain, C3HC4 (zinc finger)"/>
    <property type="match status" value="1"/>
</dbReference>
<evidence type="ECO:0000256" key="4">
    <source>
        <dbReference type="ARBA" id="ARBA00022989"/>
    </source>
</evidence>
<sequence length="2216" mass="252731">MSQNDPDIVYQPYISDFPDVDKFSATTTTTATTTEPIDALMALSDYAVNQSNQIGIVPQDNMIHANSVDNLPDNNFQWITCSPAVNGDNISFVQNWSISSSSNNEGLHSNNIASLDLTVMQDNNNLTAHISTIQTDIIDLTRTNGSSNNHECKVCIINSMDRGPFDKINTCNKCQAQWTNFIASTTFKKTNDASVSQILHDRQVRLTRNMAQELMDDYGFGPNIHGYRRDRPVFINTCHQDQKKKDYIGVLQEQKQGKVKVWVPDFESFEWLPVGSKRLKTMTPQEEQEAYMRIGTTNIPIQDEAPLLPTQVEKTHHKSNKKQPRIKRPPVKSNSRQKRTRASVTAKASKAAVTASAAIHGIHLTTGNFSKEATKSQSKDNDGFIPNSYGYAKNRSVQILDIENNKIEAWSHGTLVAMRPGFVKVHYEKGSKRYYEWIDTGSQRIKLLAEENTATACLMMLDEDSNAENEPKKSGRQSEKSIGDISQQNNARPITSLRIAQIKASETEHFAPNAYGYHYMQHITVLDSNKKYYEARITSLQKNKVKIHYCGWIDKFDELIPLGSKRIRVLEDDKEADCLEPNYCERYEQSLHDNNPPCRPNQEKISAVEDLKQYQVAKNKDNDTVTKICCSQCNSEIKRFRYYCSYCEAPSPSTPCSIDQNSQSFQLCPACFDYSFPSWHQHPRSGFAFQAMTNDFHQEEEHDTTMLWEHDILPEQGHNVGMPLEASKVFTGTEEISAQDGNGYLFLQKWKDRKICGFCNDDDDNSQELGPFIGPFTSTSMKLGQEKKRTVWAHYACARYSPEVSYSAEEKKWYNVTKALKRGRSMELTKCLHVFRQSTEKISSNATKKTQLFPQRPRKLPDGSTSISCCYCGTSEAKTWRKGYDGGIMMCEPCFDVVYAKHSSLQDGLFAVDSYAASIEDYSHKPYFTRDTLSLTKPVVGPRLTSYEPQPNQTFSLTFDSTYFDIPGRAPRWASHSGTDYHGTWLPQTVRRALLKYTKKDERVLSNFLGRGTDAIECFLLQRKCCGIDINPAAIALSQRNCCFQVPEGLTFAEYRPIIALTDARQLNGSLFNDESYHHVLSHPPYKDCIAYSTHLDGDLSRFTRIEDFKQEYTRVIRESYRVLKMSRRVTLGIGDNREHCFYVPVGFHLLRLYIDQGFELEELIVKRQRYCSAFGLGTYLCVQFDFLIFTHEFIATFKKIPHHRVDKMTLALKTGTSLIQPPVATTVLCMASHLVLFPEKADRMIERFGQDDCNWLHVELVTDMLSREHNQQEESGSSEGLQMKISRSTEVETISEYEQERLKKIQENNEILLKLGLVSDLSQESAVNDSIYCDTLLSRKPYVHADLAVMATGHIAKLAPEQITVYRQSVVKLAQDAMVKLPVKGLLIVGTMDIRDEKTGKLWPISMLVLEDIERTTSGLKLKELVTTVPEGYSKNRDRTEVQQEPEHLPIMSFLAEFNKSIYEPWRIEYVAFEAILNGLRAICESGHWTRQDEEDFESAIRLEAGKVDLFINCKQREIESRVLYCQRTLVQQKSMSEKTRNSTDDTLTDILADINDLTKFTRLNFKALERLIQEHDRLTNTNRQPLLVEVCRTRPLDSQRFDGILVQVSSLLDKCRGRLALDSNTDNNSSNTTKSRRQGESSSARYWVHQDNATEVKAVLLFNLPIFGDDSYKQSERAMSYVYLDNASFSEYTAQLQSDNGAELITCRWDGDIHSASQVFVERHVFVKGGFSTQDGIALNANRLHDFVVTKSYSAEEYAQDLTSVGFDQNYVDSSYTIAKSIQGTIIDKQLKPKLRVQFNRLHFEAPHDKSLSVSLDNDVSLSATLDKPSSIDWLNGFLDNRQRFPYAILETRVQDQEPPPWLSRLLESNLVYEVPRFSICLHGVALLWGPQLPLLPWWLSQIDVDIRTAKKQDKLLVEGASEYSGLTRSNSLRPLIDGQYRMGYLEAQLQKRLPQRRQRSLARHGSQYSSNSSRHQSIVITDETLHAAVDSKEKAPEYVVQLEDANASRLTLQSTPTANDEQEGLRSRSSLKQLQTFSDFYRPQEGGSQAYMLQDPHTIKDNDQMRKAMLTELAQEKEEKKKKKKKQKPPQHTMEPKLFFANERTFINWLQFSALIMTAALTLLNFGDHVSTIAGATFFGISMVIALYAFFRYRYRAYQMSTRPDIRYDDLFGPVGLCCLLVGAMALNFALRWQHPSASDTYLGVNNKTDEQS</sequence>
<reference evidence="9 10" key="1">
    <citation type="submission" date="2014-09" db="EMBL/GenBank/DDBJ databases">
        <authorList>
            <person name="Ellenberger Sabrina"/>
        </authorList>
    </citation>
    <scope>NUCLEOTIDE SEQUENCE [LARGE SCALE GENOMIC DNA]</scope>
    <source>
        <strain evidence="9 10">CBS 412.66</strain>
    </source>
</reference>
<dbReference type="InterPro" id="IPR029063">
    <property type="entry name" value="SAM-dependent_MTases_sf"/>
</dbReference>
<feature type="transmembrane region" description="Helical" evidence="7">
    <location>
        <begin position="2136"/>
        <end position="2154"/>
    </location>
</feature>
<dbReference type="InterPro" id="IPR004331">
    <property type="entry name" value="SPX_dom"/>
</dbReference>
<dbReference type="GO" id="GO:0005774">
    <property type="term" value="C:vacuolar membrane"/>
    <property type="evidence" value="ECO:0007669"/>
    <property type="project" value="UniProtKB-SubCell"/>
</dbReference>
<dbReference type="CDD" id="cd14480">
    <property type="entry name" value="SPX_VTC2_like"/>
    <property type="match status" value="1"/>
</dbReference>
<evidence type="ECO:0000256" key="7">
    <source>
        <dbReference type="SAM" id="Phobius"/>
    </source>
</evidence>
<keyword evidence="4 7" id="KW-1133">Transmembrane helix</keyword>
<dbReference type="InterPro" id="IPR042267">
    <property type="entry name" value="VTC_sf"/>
</dbReference>
<feature type="region of interest" description="Disordered" evidence="6">
    <location>
        <begin position="2013"/>
        <end position="2032"/>
    </location>
</feature>
<feature type="region of interest" description="Disordered" evidence="6">
    <location>
        <begin position="463"/>
        <end position="487"/>
    </location>
</feature>
<keyword evidence="3 7" id="KW-0812">Transmembrane</keyword>
<dbReference type="SUPFAM" id="SSF57716">
    <property type="entry name" value="Glucocorticoid receptor-like (DNA-binding domain)"/>
    <property type="match status" value="1"/>
</dbReference>
<dbReference type="Pfam" id="PF09359">
    <property type="entry name" value="VTC"/>
    <property type="match status" value="1"/>
</dbReference>
<evidence type="ECO:0000256" key="2">
    <source>
        <dbReference type="ARBA" id="ARBA00022554"/>
    </source>
</evidence>
<comment type="subcellular location">
    <subcellularLocation>
        <location evidence="1">Vacuole membrane</location>
        <topology evidence="1">Multi-pass membrane protein</topology>
    </subcellularLocation>
</comment>
<feature type="region of interest" description="Disordered" evidence="6">
    <location>
        <begin position="1624"/>
        <end position="1646"/>
    </location>
</feature>
<protein>
    <recommendedName>
        <fullName evidence="8">SPX domain-containing protein</fullName>
    </recommendedName>
</protein>
<organism evidence="9 10">
    <name type="scientific">Parasitella parasitica</name>
    <dbReference type="NCBI Taxonomy" id="35722"/>
    <lineage>
        <taxon>Eukaryota</taxon>
        <taxon>Fungi</taxon>
        <taxon>Fungi incertae sedis</taxon>
        <taxon>Mucoromycota</taxon>
        <taxon>Mucoromycotina</taxon>
        <taxon>Mucoromycetes</taxon>
        <taxon>Mucorales</taxon>
        <taxon>Mucorineae</taxon>
        <taxon>Mucoraceae</taxon>
        <taxon>Parasitella</taxon>
    </lineage>
</organism>
<dbReference type="InterPro" id="IPR013083">
    <property type="entry name" value="Znf_RING/FYVE/PHD"/>
</dbReference>
<gene>
    <name evidence="9" type="primary">PARPA_01280.1 scaffold 1359</name>
</gene>
<evidence type="ECO:0000256" key="5">
    <source>
        <dbReference type="ARBA" id="ARBA00023136"/>
    </source>
</evidence>
<dbReference type="PANTHER" id="PTHR46140">
    <property type="entry name" value="VACUOLAR TRANSPORTER CHAPERONE 1-RELATED"/>
    <property type="match status" value="1"/>
</dbReference>
<dbReference type="Proteomes" id="UP000054107">
    <property type="component" value="Unassembled WGS sequence"/>
</dbReference>